<dbReference type="AlphaFoldDB" id="A0A6G0VSU3"/>
<dbReference type="OrthoDB" id="8026107at2759"/>
<protein>
    <submittedName>
        <fullName evidence="1">Uncharacterized protein</fullName>
    </submittedName>
</protein>
<organism evidence="1 2">
    <name type="scientific">Aphis craccivora</name>
    <name type="common">Cowpea aphid</name>
    <dbReference type="NCBI Taxonomy" id="307492"/>
    <lineage>
        <taxon>Eukaryota</taxon>
        <taxon>Metazoa</taxon>
        <taxon>Ecdysozoa</taxon>
        <taxon>Arthropoda</taxon>
        <taxon>Hexapoda</taxon>
        <taxon>Insecta</taxon>
        <taxon>Pterygota</taxon>
        <taxon>Neoptera</taxon>
        <taxon>Paraneoptera</taxon>
        <taxon>Hemiptera</taxon>
        <taxon>Sternorrhyncha</taxon>
        <taxon>Aphidomorpha</taxon>
        <taxon>Aphidoidea</taxon>
        <taxon>Aphididae</taxon>
        <taxon>Aphidini</taxon>
        <taxon>Aphis</taxon>
        <taxon>Aphis</taxon>
    </lineage>
</organism>
<accession>A0A6G0VSU3</accession>
<dbReference type="EMBL" id="VUJU01012296">
    <property type="protein sequence ID" value="KAF0708058.1"/>
    <property type="molecule type" value="Genomic_DNA"/>
</dbReference>
<evidence type="ECO:0000313" key="1">
    <source>
        <dbReference type="EMBL" id="KAF0708058.1"/>
    </source>
</evidence>
<reference evidence="1 2" key="1">
    <citation type="submission" date="2019-08" db="EMBL/GenBank/DDBJ databases">
        <title>Whole genome of Aphis craccivora.</title>
        <authorList>
            <person name="Voronova N.V."/>
            <person name="Shulinski R.S."/>
            <person name="Bandarenka Y.V."/>
            <person name="Zhorov D.G."/>
            <person name="Warner D."/>
        </authorList>
    </citation>
    <scope>NUCLEOTIDE SEQUENCE [LARGE SCALE GENOMIC DNA]</scope>
    <source>
        <strain evidence="1">180601</strain>
        <tissue evidence="1">Whole Body</tissue>
    </source>
</reference>
<keyword evidence="2" id="KW-1185">Reference proteome</keyword>
<gene>
    <name evidence="1" type="ORF">FWK35_00038267</name>
</gene>
<evidence type="ECO:0000313" key="2">
    <source>
        <dbReference type="Proteomes" id="UP000478052"/>
    </source>
</evidence>
<dbReference type="PANTHER" id="PTHR10773">
    <property type="entry name" value="DNA-DIRECTED RNA POLYMERASES I, II, AND III SUBUNIT RPABC2"/>
    <property type="match status" value="1"/>
</dbReference>
<name>A0A6G0VSU3_APHCR</name>
<dbReference type="Proteomes" id="UP000478052">
    <property type="component" value="Unassembled WGS sequence"/>
</dbReference>
<proteinExistence type="predicted"/>
<dbReference type="PANTHER" id="PTHR10773:SF19">
    <property type="match status" value="1"/>
</dbReference>
<sequence length="758" mass="89134">MSKRRLKTILDLSCGNSVKTNSNVQPNINHGNQTFSDFLSAAEFVFEDFETDLANLGNVNVVNNDDSLLLQTQNIMYSDNTQYSVENESNNILFHEDPQYNVEYKSKNVVDNSLELSFDNNLVVCNENLQNYSLNVESFELNDINFTVENSEENVLNREKLHNIIPQPDKWKRETTKRLRMNGEEYIGYQRKKSVVSHNVLRPPRNIQPTCLSQYCKKAKNRFCNTFDETQRLEIFVTFWKATWEEKKTLACSLVNKIKTKRSTKGNSDDSRRENTYEYNLKYKDFPPVTVCKKMFLATLGLNECMLHNWIRESTNGLPKNSKHSLDKTVNEISPQSLARKSALHTRVEHFNNWLKSLPKMPSHYCRQRSKRLYLEGPFFSFQEIYECYTKKCNEDELRSFSKCYFNNQMKVNKISIFSPRKDKCDFCSSYEMNQISEDDYAVHMAYKESAREEKQLDKSRAQKNEVYCFTMDMQAVKLCPSLKASSLYYSMKLKCHNFTIYNLATNDCYNYWWHEGDGDLEASVFATILIKHLTAVCVEKIPIIIYSDDCGYQNRNIIMSNALLQFSKHQNVTIEQKFLIKGHTQMECDSTHSMIERKLCNKDIFLPSDYIRITTEARKFPNAYKAVLLKYDYFYDFKSLKEYTSIRPGISKGEPEVKDIRALLYDPSTFNIYYKLLFSEPYSEIPRKIIRKKNYQDVRNKNEGEFQFQKLYKSSLPITKSKWNDLQKLKQFMPIDTHSFYDTLPHLNTFKTKAAKI</sequence>
<comment type="caution">
    <text evidence="1">The sequence shown here is derived from an EMBL/GenBank/DDBJ whole genome shotgun (WGS) entry which is preliminary data.</text>
</comment>